<organism evidence="1 2">
    <name type="scientific">Beauveria bassiana</name>
    <name type="common">White muscardine disease fungus</name>
    <name type="synonym">Tritirachium shiotae</name>
    <dbReference type="NCBI Taxonomy" id="176275"/>
    <lineage>
        <taxon>Eukaryota</taxon>
        <taxon>Fungi</taxon>
        <taxon>Dikarya</taxon>
        <taxon>Ascomycota</taxon>
        <taxon>Pezizomycotina</taxon>
        <taxon>Sordariomycetes</taxon>
        <taxon>Hypocreomycetidae</taxon>
        <taxon>Hypocreales</taxon>
        <taxon>Cordycipitaceae</taxon>
        <taxon>Beauveria</taxon>
    </lineage>
</organism>
<sequence length="271" mass="29845">MYLRSDHTDADTAALRKLIRENPLGILTTALPSDNFPLLQCSHIPFLLDIQDETSETEKGVLRGHMARANPHSKALSEAAAAAAQTAASVSADGYLEREVMVLFNFPAHHYVTPKFYTETKPDTGKVVPTWNYAAAQVYGKIKVYHDGKSEEEKEEAGRFLSQQIADLSDMSERSIMGYTGEGAAEKGWKVTDAPDKYIALLKRAIIGIEIKIDRLEGKFKMSQELSEGDRAGVVEGFSRLGTELGAKMSETVEERSELKKARKAAAQLAH</sequence>
<dbReference type="EMBL" id="MRVG01000007">
    <property type="protein sequence ID" value="PMB67511.1"/>
    <property type="molecule type" value="Genomic_DNA"/>
</dbReference>
<evidence type="ECO:0008006" key="3">
    <source>
        <dbReference type="Google" id="ProtNLM"/>
    </source>
</evidence>
<protein>
    <recommendedName>
        <fullName evidence="3">Transcriptional regulator</fullName>
    </recommendedName>
</protein>
<gene>
    <name evidence="1" type="ORF">BM221_007179</name>
</gene>
<name>A0A2N6NJQ0_BEABA</name>
<dbReference type="OMA" id="MSERSIM"/>
<dbReference type="SUPFAM" id="SSF50475">
    <property type="entry name" value="FMN-binding split barrel"/>
    <property type="match status" value="1"/>
</dbReference>
<dbReference type="Proteomes" id="UP000235728">
    <property type="component" value="Unassembled WGS sequence"/>
</dbReference>
<dbReference type="Gene3D" id="2.30.110.10">
    <property type="entry name" value="Electron Transport, Fmn-binding Protein, Chain A"/>
    <property type="match status" value="1"/>
</dbReference>
<dbReference type="PANTHER" id="PTHR35802">
    <property type="entry name" value="PROTEASE SYNTHASE AND SPORULATION PROTEIN PAI 2"/>
    <property type="match status" value="1"/>
</dbReference>
<dbReference type="PANTHER" id="PTHR35802:SF1">
    <property type="entry name" value="PROTEASE SYNTHASE AND SPORULATION PROTEIN PAI 2"/>
    <property type="match status" value="1"/>
</dbReference>
<dbReference type="AlphaFoldDB" id="A0A2N6NJQ0"/>
<accession>A0A2N6NJQ0</accession>
<dbReference type="Pfam" id="PF04299">
    <property type="entry name" value="FMN_bind_2"/>
    <property type="match status" value="1"/>
</dbReference>
<evidence type="ECO:0000313" key="2">
    <source>
        <dbReference type="Proteomes" id="UP000235728"/>
    </source>
</evidence>
<dbReference type="InterPro" id="IPR007396">
    <property type="entry name" value="TR_PAI2-type"/>
</dbReference>
<reference evidence="1 2" key="1">
    <citation type="journal article" date="2016" name="Appl. Microbiol. Biotechnol.">
        <title>Characterization of T-DNA insertion mutants with decreased virulence in the entomopathogenic fungus Beauveria bassiana JEF-007.</title>
        <authorList>
            <person name="Kim S."/>
            <person name="Lee S.J."/>
            <person name="Nai Y.S."/>
            <person name="Yu J.S."/>
            <person name="Lee M.R."/>
            <person name="Yang Y.T."/>
            <person name="Kim J.S."/>
        </authorList>
    </citation>
    <scope>NUCLEOTIDE SEQUENCE [LARGE SCALE GENOMIC DNA]</scope>
    <source>
        <strain evidence="1 2">JEF-007</strain>
    </source>
</reference>
<dbReference type="InterPro" id="IPR012349">
    <property type="entry name" value="Split_barrel_FMN-bd"/>
</dbReference>
<proteinExistence type="predicted"/>
<comment type="caution">
    <text evidence="1">The sequence shown here is derived from an EMBL/GenBank/DDBJ whole genome shotgun (WGS) entry which is preliminary data.</text>
</comment>
<evidence type="ECO:0000313" key="1">
    <source>
        <dbReference type="EMBL" id="PMB67511.1"/>
    </source>
</evidence>